<keyword evidence="5 12" id="KW-0418">Kinase</keyword>
<keyword evidence="8" id="KW-0443">Lipid metabolism</keyword>
<evidence type="ECO:0000256" key="6">
    <source>
        <dbReference type="ARBA" id="ARBA00022840"/>
    </source>
</evidence>
<keyword evidence="7" id="KW-0460">Magnesium</keyword>
<dbReference type="RefSeq" id="WP_195169307.1">
    <property type="nucleotide sequence ID" value="NZ_CP062983.1"/>
</dbReference>
<gene>
    <name evidence="12" type="primary">mvk</name>
    <name evidence="12" type="ORF">G4Y79_16155</name>
</gene>
<evidence type="ECO:0000256" key="3">
    <source>
        <dbReference type="ARBA" id="ARBA00022679"/>
    </source>
</evidence>
<evidence type="ECO:0000256" key="1">
    <source>
        <dbReference type="ARBA" id="ARBA00022490"/>
    </source>
</evidence>
<evidence type="ECO:0000313" key="12">
    <source>
        <dbReference type="EMBL" id="QPC81234.1"/>
    </source>
</evidence>
<dbReference type="SUPFAM" id="SSF54211">
    <property type="entry name" value="Ribosomal protein S5 domain 2-like"/>
    <property type="match status" value="1"/>
</dbReference>
<evidence type="ECO:0000256" key="2">
    <source>
        <dbReference type="ARBA" id="ARBA00022516"/>
    </source>
</evidence>
<keyword evidence="4" id="KW-0547">Nucleotide-binding</keyword>
<evidence type="ECO:0000259" key="11">
    <source>
        <dbReference type="Pfam" id="PF08544"/>
    </source>
</evidence>
<keyword evidence="6" id="KW-0067">ATP-binding</keyword>
<feature type="domain" description="GHMP kinase C-terminal" evidence="11">
    <location>
        <begin position="223"/>
        <end position="298"/>
    </location>
</feature>
<dbReference type="UniPathway" id="UPA00057">
    <property type="reaction ID" value="UER00098"/>
</dbReference>
<keyword evidence="2" id="KW-0444">Lipid biosynthesis</keyword>
<dbReference type="SUPFAM" id="SSF55060">
    <property type="entry name" value="GHMP Kinase, C-terminal domain"/>
    <property type="match status" value="1"/>
</dbReference>
<evidence type="ECO:0000256" key="7">
    <source>
        <dbReference type="ARBA" id="ARBA00022842"/>
    </source>
</evidence>
<evidence type="ECO:0000259" key="10">
    <source>
        <dbReference type="Pfam" id="PF00288"/>
    </source>
</evidence>
<dbReference type="Gene3D" id="3.30.230.10">
    <property type="match status" value="1"/>
</dbReference>
<keyword evidence="13" id="KW-1185">Reference proteome</keyword>
<dbReference type="GO" id="GO:0005524">
    <property type="term" value="F:ATP binding"/>
    <property type="evidence" value="ECO:0007669"/>
    <property type="project" value="UniProtKB-KW"/>
</dbReference>
<evidence type="ECO:0000256" key="5">
    <source>
        <dbReference type="ARBA" id="ARBA00022777"/>
    </source>
</evidence>
<dbReference type="NCBIfam" id="TIGR00549">
    <property type="entry name" value="mevalon_kin"/>
    <property type="match status" value="1"/>
</dbReference>
<reference evidence="12 13" key="1">
    <citation type="submission" date="2020-02" db="EMBL/GenBank/DDBJ databases">
        <authorList>
            <person name="Zheng R.K."/>
            <person name="Sun C.M."/>
        </authorList>
    </citation>
    <scope>NUCLEOTIDE SEQUENCE [LARGE SCALE GENOMIC DNA]</scope>
    <source>
        <strain evidence="13">rifampicinis</strain>
    </source>
</reference>
<evidence type="ECO:0000313" key="13">
    <source>
        <dbReference type="Proteomes" id="UP000594468"/>
    </source>
</evidence>
<dbReference type="EC" id="2.7.1.36" evidence="12"/>
<dbReference type="InterPro" id="IPR006205">
    <property type="entry name" value="Mev_gal_kin"/>
</dbReference>
<proteinExistence type="predicted"/>
<keyword evidence="3 12" id="KW-0808">Transferase</keyword>
<dbReference type="KEGG" id="pmet:G4Y79_16155"/>
<dbReference type="InterPro" id="IPR036554">
    <property type="entry name" value="GHMP_kinase_C_sf"/>
</dbReference>
<dbReference type="AlphaFoldDB" id="A0A7S8E6F1"/>
<protein>
    <submittedName>
        <fullName evidence="12">Mevalonate kinase</fullName>
        <ecNumber evidence="12">2.7.1.36</ecNumber>
    </submittedName>
</protein>
<dbReference type="InterPro" id="IPR014721">
    <property type="entry name" value="Ribsml_uS5_D2-typ_fold_subgr"/>
</dbReference>
<dbReference type="Pfam" id="PF08544">
    <property type="entry name" value="GHMP_kinases_C"/>
    <property type="match status" value="1"/>
</dbReference>
<dbReference type="GO" id="GO:0005829">
    <property type="term" value="C:cytosol"/>
    <property type="evidence" value="ECO:0007669"/>
    <property type="project" value="TreeGrafter"/>
</dbReference>
<dbReference type="PRINTS" id="PR00959">
    <property type="entry name" value="MEVGALKINASE"/>
</dbReference>
<dbReference type="PANTHER" id="PTHR43290">
    <property type="entry name" value="MEVALONATE KINASE"/>
    <property type="match status" value="1"/>
</dbReference>
<keyword evidence="1" id="KW-0963">Cytoplasm</keyword>
<dbReference type="InterPro" id="IPR006204">
    <property type="entry name" value="GHMP_kinase_N_dom"/>
</dbReference>
<evidence type="ECO:0000256" key="4">
    <source>
        <dbReference type="ARBA" id="ARBA00022741"/>
    </source>
</evidence>
<evidence type="ECO:0000256" key="8">
    <source>
        <dbReference type="ARBA" id="ARBA00023098"/>
    </source>
</evidence>
<name>A0A7S8E6F1_9CHLR</name>
<organism evidence="12 13">
    <name type="scientific">Phototrophicus methaneseepsis</name>
    <dbReference type="NCBI Taxonomy" id="2710758"/>
    <lineage>
        <taxon>Bacteria</taxon>
        <taxon>Bacillati</taxon>
        <taxon>Chloroflexota</taxon>
        <taxon>Candidatus Thermofontia</taxon>
        <taxon>Phototrophicales</taxon>
        <taxon>Phototrophicaceae</taxon>
        <taxon>Phototrophicus</taxon>
    </lineage>
</organism>
<feature type="domain" description="GHMP kinase N-terminal" evidence="10">
    <location>
        <begin position="71"/>
        <end position="152"/>
    </location>
</feature>
<dbReference type="InterPro" id="IPR013750">
    <property type="entry name" value="GHMP_kinase_C_dom"/>
</dbReference>
<evidence type="ECO:0000256" key="9">
    <source>
        <dbReference type="ARBA" id="ARBA00029438"/>
    </source>
</evidence>
<dbReference type="PANTHER" id="PTHR43290:SF2">
    <property type="entry name" value="MEVALONATE KINASE"/>
    <property type="match status" value="1"/>
</dbReference>
<dbReference type="Proteomes" id="UP000594468">
    <property type="component" value="Chromosome"/>
</dbReference>
<sequence>MTISASAPAKIILFGEHAVVYGEPAIAVPVTALQATADISPSDDGFKIIAYDLDDAIIRYNTYAEDQPLQRVLTLLQDVHHCDLPSVSIGVRSHIPMASGLGSGAAVTTAIARAVTQAMGKTLSLDALNRIVYEVETIHHGTPSGIDNTVIVYEQPIYFVREQPIEHLMIGQPFTLIVADTGETALTHIAVGDVRKLVTSEPEQYRPMIREIGKLTKLARQHLEAGEIKALGPLMDTNHAWLQQLTVSSPKLDQLVTAARAAGALGAKLSGGGRGGNMIALVQPEAAGDVMAALTSNGAVSVLQTMVN</sequence>
<comment type="pathway">
    <text evidence="9">Isoprenoid biosynthesis; isopentenyl diphosphate biosynthesis via mevalonate pathway; isopentenyl diphosphate from (R)-mevalonate: step 1/3.</text>
</comment>
<dbReference type="Gene3D" id="3.30.70.890">
    <property type="entry name" value="GHMP kinase, C-terminal domain"/>
    <property type="match status" value="1"/>
</dbReference>
<dbReference type="InterPro" id="IPR020568">
    <property type="entry name" value="Ribosomal_Su5_D2-typ_SF"/>
</dbReference>
<dbReference type="Pfam" id="PF00288">
    <property type="entry name" value="GHMP_kinases_N"/>
    <property type="match status" value="1"/>
</dbReference>
<dbReference type="GO" id="GO:0004496">
    <property type="term" value="F:mevalonate kinase activity"/>
    <property type="evidence" value="ECO:0007669"/>
    <property type="project" value="UniProtKB-EC"/>
</dbReference>
<dbReference type="EMBL" id="CP062983">
    <property type="protein sequence ID" value="QPC81234.1"/>
    <property type="molecule type" value="Genomic_DNA"/>
</dbReference>
<accession>A0A7S8E6F1</accession>
<dbReference type="GO" id="GO:0019287">
    <property type="term" value="P:isopentenyl diphosphate biosynthetic process, mevalonate pathway"/>
    <property type="evidence" value="ECO:0007669"/>
    <property type="project" value="UniProtKB-UniPathway"/>
</dbReference>